<protein>
    <submittedName>
        <fullName evidence="4">HYLS1_C domain-containing protein</fullName>
    </submittedName>
</protein>
<feature type="compositionally biased region" description="Low complexity" evidence="1">
    <location>
        <begin position="161"/>
        <end position="173"/>
    </location>
</feature>
<proteinExistence type="predicted"/>
<accession>A0A0R3S8N8</accession>
<sequence length="253" mass="28673">MITSSVSSNGIPPDLEFSLDEISAELAKLGVRETSPTRLAAIKADLDKMIARDLDSLSLDGRGDCTLGSSSLTTTSSLSLTYGSDPLIFILLFTFFMEANSILRKRWIDSIHNNDNINRRILDSYIADEDNPVMLEKTHSNRVPLRLSPPESTDLDRNLPRSRSAPSRRLFPSNQRRGMNRSDPVSLWRMYNRQWERQARTNAISERALRWSVKAAMSVREVPLLNSSRRSLLNGPFSSVNKFTVLIVLKWFD</sequence>
<organism evidence="4">
    <name type="scientific">Hymenolepis diminuta</name>
    <name type="common">Rat tapeworm</name>
    <dbReference type="NCBI Taxonomy" id="6216"/>
    <lineage>
        <taxon>Eukaryota</taxon>
        <taxon>Metazoa</taxon>
        <taxon>Spiralia</taxon>
        <taxon>Lophotrochozoa</taxon>
        <taxon>Platyhelminthes</taxon>
        <taxon>Cestoda</taxon>
        <taxon>Eucestoda</taxon>
        <taxon>Cyclophyllidea</taxon>
        <taxon>Hymenolepididae</taxon>
        <taxon>Hymenolepis</taxon>
    </lineage>
</organism>
<dbReference type="AlphaFoldDB" id="A0A0R3S8N8"/>
<dbReference type="Proteomes" id="UP000274504">
    <property type="component" value="Unassembled WGS sequence"/>
</dbReference>
<dbReference type="EMBL" id="UYSG01000071">
    <property type="protein sequence ID" value="VDL16581.1"/>
    <property type="molecule type" value="Genomic_DNA"/>
</dbReference>
<evidence type="ECO:0000313" key="2">
    <source>
        <dbReference type="EMBL" id="VDL16581.1"/>
    </source>
</evidence>
<dbReference type="OrthoDB" id="6274322at2759"/>
<evidence type="ECO:0000256" key="1">
    <source>
        <dbReference type="SAM" id="MobiDB-lite"/>
    </source>
</evidence>
<evidence type="ECO:0000313" key="4">
    <source>
        <dbReference type="WBParaSite" id="HDID_0000053001-mRNA-1"/>
    </source>
</evidence>
<reference evidence="4" key="1">
    <citation type="submission" date="2017-02" db="UniProtKB">
        <authorList>
            <consortium name="WormBaseParasite"/>
        </authorList>
    </citation>
    <scope>IDENTIFICATION</scope>
</reference>
<gene>
    <name evidence="2" type="ORF">HDID_LOCUS531</name>
</gene>
<evidence type="ECO:0000313" key="3">
    <source>
        <dbReference type="Proteomes" id="UP000274504"/>
    </source>
</evidence>
<dbReference type="STRING" id="6216.A0A0R3S8N8"/>
<feature type="region of interest" description="Disordered" evidence="1">
    <location>
        <begin position="137"/>
        <end position="178"/>
    </location>
</feature>
<name>A0A0R3S8N8_HYMDI</name>
<reference evidence="2 3" key="2">
    <citation type="submission" date="2018-11" db="EMBL/GenBank/DDBJ databases">
        <authorList>
            <consortium name="Pathogen Informatics"/>
        </authorList>
    </citation>
    <scope>NUCLEOTIDE SEQUENCE [LARGE SCALE GENOMIC DNA]</scope>
</reference>
<dbReference type="WBParaSite" id="HDID_0000053001-mRNA-1">
    <property type="protein sequence ID" value="HDID_0000053001-mRNA-1"/>
    <property type="gene ID" value="HDID_0000053001"/>
</dbReference>